<feature type="compositionally biased region" description="Basic and acidic residues" evidence="1">
    <location>
        <begin position="406"/>
        <end position="417"/>
    </location>
</feature>
<proteinExistence type="predicted"/>
<feature type="region of interest" description="Disordered" evidence="1">
    <location>
        <begin position="163"/>
        <end position="385"/>
    </location>
</feature>
<dbReference type="EMBL" id="BEYU01000197">
    <property type="protein sequence ID" value="GBG34496.1"/>
    <property type="molecule type" value="Genomic_DNA"/>
</dbReference>
<dbReference type="InParanoid" id="A0A2R5GUE4"/>
<reference evidence="2 3" key="1">
    <citation type="submission" date="2017-12" db="EMBL/GenBank/DDBJ databases">
        <title>Sequencing, de novo assembly and annotation of complete genome of a new Thraustochytrid species, strain FCC1311.</title>
        <authorList>
            <person name="Sedici K."/>
            <person name="Godart F."/>
            <person name="Aiese Cigliano R."/>
            <person name="Sanseverino W."/>
            <person name="Barakat M."/>
            <person name="Ortet P."/>
            <person name="Marechal E."/>
            <person name="Cagnac O."/>
            <person name="Amato A."/>
        </authorList>
    </citation>
    <scope>NUCLEOTIDE SEQUENCE [LARGE SCALE GENOMIC DNA]</scope>
</reference>
<evidence type="ECO:0000313" key="3">
    <source>
        <dbReference type="Proteomes" id="UP000241890"/>
    </source>
</evidence>
<dbReference type="AlphaFoldDB" id="A0A2R5GUE4"/>
<feature type="compositionally biased region" description="Low complexity" evidence="1">
    <location>
        <begin position="240"/>
        <end position="250"/>
    </location>
</feature>
<comment type="caution">
    <text evidence="2">The sequence shown here is derived from an EMBL/GenBank/DDBJ whole genome shotgun (WGS) entry which is preliminary data.</text>
</comment>
<protein>
    <submittedName>
        <fullName evidence="2">Uncharacterized protein</fullName>
    </submittedName>
</protein>
<feature type="compositionally biased region" description="Acidic residues" evidence="1">
    <location>
        <begin position="330"/>
        <end position="364"/>
    </location>
</feature>
<accession>A0A2R5GUE4</accession>
<feature type="compositionally biased region" description="Polar residues" evidence="1">
    <location>
        <begin position="312"/>
        <end position="327"/>
    </location>
</feature>
<evidence type="ECO:0000256" key="1">
    <source>
        <dbReference type="SAM" id="MobiDB-lite"/>
    </source>
</evidence>
<feature type="region of interest" description="Disordered" evidence="1">
    <location>
        <begin position="43"/>
        <end position="147"/>
    </location>
</feature>
<feature type="region of interest" description="Disordered" evidence="1">
    <location>
        <begin position="1"/>
        <end position="25"/>
    </location>
</feature>
<sequence>MGERRGPGTFQLGRAAGDPLGDGKVKTVPVNLLNRHTKRVLGKPEGWDTSEVGRIRNLDQGRASMYNARRDQRQETSDFELPPGSLLLKSPYKPSISTRSGGAGQRAGVGPGSVTGSSSLGFGRGEDEDAEGGLGLETDQSSRLPGRRAITQHYRALLLGEDFDDWSSGPLDNARPGTADSRPTFAAGQSSRRTRAEDFLRPAKPSKNENKLLSKYKANIVPRGMKRPPHTYFTELGPPQQQQSQQQQQQKNMPPHHGQNQEQYAQDGQYGDRTMDAAQNAANKEWESHLRAPRTADYTARYFQYGDEDKPTNASSKASVPNGSSHAISGDDEEEAEDEEEEEEEEDDDEEESEDEEDEDEEDHVGDMQDSATPSHQPGRGSGDAHLAAKYVDIISQLTSELERAQNRIADMEREREEEQEELESELEELDKGNLDLKGQTVALQRQVLRLTAERQENLESIREQQEANDKLRADYQKMEEIAKVLHQKATVLQKKLAQKDDRSVERAAERKVRGLAGGSSFPVETLEDAMDRIAELETLNEALRTGLAQSRAPPRSS</sequence>
<feature type="region of interest" description="Disordered" evidence="1">
    <location>
        <begin position="406"/>
        <end position="434"/>
    </location>
</feature>
<dbReference type="Proteomes" id="UP000241890">
    <property type="component" value="Unassembled WGS sequence"/>
</dbReference>
<name>A0A2R5GUE4_9STRA</name>
<keyword evidence="3" id="KW-1185">Reference proteome</keyword>
<feature type="compositionally biased region" description="Acidic residues" evidence="1">
    <location>
        <begin position="418"/>
        <end position="429"/>
    </location>
</feature>
<evidence type="ECO:0000313" key="2">
    <source>
        <dbReference type="EMBL" id="GBG34496.1"/>
    </source>
</evidence>
<organism evidence="2 3">
    <name type="scientific">Hondaea fermentalgiana</name>
    <dbReference type="NCBI Taxonomy" id="2315210"/>
    <lineage>
        <taxon>Eukaryota</taxon>
        <taxon>Sar</taxon>
        <taxon>Stramenopiles</taxon>
        <taxon>Bigyra</taxon>
        <taxon>Labyrinthulomycetes</taxon>
        <taxon>Thraustochytrida</taxon>
        <taxon>Thraustochytriidae</taxon>
        <taxon>Hondaea</taxon>
    </lineage>
</organism>
<gene>
    <name evidence="2" type="ORF">FCC1311_107202</name>
</gene>
<feature type="compositionally biased region" description="Basic and acidic residues" evidence="1">
    <location>
        <begin position="194"/>
        <end position="212"/>
    </location>
</feature>
<feature type="compositionally biased region" description="Gly residues" evidence="1">
    <location>
        <begin position="101"/>
        <end position="113"/>
    </location>
</feature>